<evidence type="ECO:0000256" key="1">
    <source>
        <dbReference type="ARBA" id="ARBA00004429"/>
    </source>
</evidence>
<keyword evidence="3" id="KW-1003">Cell membrane</keyword>
<dbReference type="PROSITE" id="PS00211">
    <property type="entry name" value="ABC_TRANSPORTER_1"/>
    <property type="match status" value="1"/>
</dbReference>
<evidence type="ECO:0000256" key="7">
    <source>
        <dbReference type="ARBA" id="ARBA00022840"/>
    </source>
</evidence>
<dbReference type="KEGG" id="hfv:R50_0375"/>
<feature type="transmembrane region" description="Helical" evidence="11">
    <location>
        <begin position="591"/>
        <end position="616"/>
    </location>
</feature>
<evidence type="ECO:0000256" key="3">
    <source>
        <dbReference type="ARBA" id="ARBA00022475"/>
    </source>
</evidence>
<dbReference type="InterPro" id="IPR017871">
    <property type="entry name" value="ABC_transporter-like_CS"/>
</dbReference>
<dbReference type="GO" id="GO:0005524">
    <property type="term" value="F:ATP binding"/>
    <property type="evidence" value="ECO:0007669"/>
    <property type="project" value="UniProtKB-KW"/>
</dbReference>
<protein>
    <submittedName>
        <fullName evidence="13">Macrolide export ATP-binding/permease protein MacB</fullName>
        <ecNumber evidence="13">3.6.3.-</ecNumber>
    </submittedName>
</protein>
<dbReference type="EMBL" id="LR778114">
    <property type="protein sequence ID" value="CAB1127881.1"/>
    <property type="molecule type" value="Genomic_DNA"/>
</dbReference>
<evidence type="ECO:0000256" key="9">
    <source>
        <dbReference type="ARBA" id="ARBA00023136"/>
    </source>
</evidence>
<feature type="transmembrane region" description="Helical" evidence="11">
    <location>
        <begin position="549"/>
        <end position="571"/>
    </location>
</feature>
<feature type="domain" description="ABC transporter" evidence="12">
    <location>
        <begin position="10"/>
        <end position="249"/>
    </location>
</feature>
<feature type="transmembrane region" description="Helical" evidence="11">
    <location>
        <begin position="628"/>
        <end position="654"/>
    </location>
</feature>
<dbReference type="Pfam" id="PF02687">
    <property type="entry name" value="FtsX"/>
    <property type="match status" value="1"/>
</dbReference>
<dbReference type="GO" id="GO:0016887">
    <property type="term" value="F:ATP hydrolysis activity"/>
    <property type="evidence" value="ECO:0007669"/>
    <property type="project" value="InterPro"/>
</dbReference>
<evidence type="ECO:0000313" key="13">
    <source>
        <dbReference type="EMBL" id="CAB1127881.1"/>
    </source>
</evidence>
<comment type="similarity">
    <text evidence="10">Belongs to the ABC transporter superfamily. Macrolide exporter (TC 3.A.1.122) family.</text>
</comment>
<keyword evidence="2" id="KW-0813">Transport</keyword>
<keyword evidence="13" id="KW-0378">Hydrolase</keyword>
<dbReference type="FunFam" id="3.40.50.300:FF:000032">
    <property type="entry name" value="Export ABC transporter ATP-binding protein"/>
    <property type="match status" value="1"/>
</dbReference>
<dbReference type="Pfam" id="PF00005">
    <property type="entry name" value="ABC_tran"/>
    <property type="match status" value="1"/>
</dbReference>
<name>A0A6F8ZD75_9FIRM</name>
<comment type="subcellular location">
    <subcellularLocation>
        <location evidence="1">Cell inner membrane</location>
        <topology evidence="1">Multi-pass membrane protein</topology>
    </subcellularLocation>
</comment>
<dbReference type="Gene3D" id="3.40.50.300">
    <property type="entry name" value="P-loop containing nucleotide triphosphate hydrolases"/>
    <property type="match status" value="1"/>
</dbReference>
<evidence type="ECO:0000256" key="4">
    <source>
        <dbReference type="ARBA" id="ARBA00022519"/>
    </source>
</evidence>
<dbReference type="SUPFAM" id="SSF52540">
    <property type="entry name" value="P-loop containing nucleoside triphosphate hydrolases"/>
    <property type="match status" value="1"/>
</dbReference>
<dbReference type="Proteomes" id="UP000503399">
    <property type="component" value="Chromosome"/>
</dbReference>
<feature type="transmembrane region" description="Helical" evidence="11">
    <location>
        <begin position="523"/>
        <end position="543"/>
    </location>
</feature>
<dbReference type="InterPro" id="IPR025857">
    <property type="entry name" value="MacB_PCD"/>
</dbReference>
<accession>A0A6F8ZD75</accession>
<evidence type="ECO:0000259" key="12">
    <source>
        <dbReference type="PROSITE" id="PS50893"/>
    </source>
</evidence>
<dbReference type="InterPro" id="IPR003439">
    <property type="entry name" value="ABC_transporter-like_ATP-bd"/>
</dbReference>
<keyword evidence="7 13" id="KW-0067">ATP-binding</keyword>
<dbReference type="EC" id="3.6.3.-" evidence="13"/>
<dbReference type="CDD" id="cd03255">
    <property type="entry name" value="ABC_MJ0796_LolCDE_FtsE"/>
    <property type="match status" value="1"/>
</dbReference>
<keyword evidence="9 11" id="KW-0472">Membrane</keyword>
<dbReference type="Pfam" id="PF12704">
    <property type="entry name" value="MacB_PCD"/>
    <property type="match status" value="1"/>
</dbReference>
<sequence>MPSEVTGLPVELEDVSRTYRRGQEVVRALDQVSLTLWPGQLTLILGPSGGGKSTLLHLLGGMDRPDGGHIRVGGTDLTALGPAALSAWRRRTVGFVFQAFHLLPGTTAADNVALPLWLDGWSRRRARETAEAELTRMGLGDRARHTPEELSGGQAQRVAIARALVHGPALILADEPTGDLDTANGQQVMEELAALAHRDGRTVVVVTHNEAYIPLADRVIRLQDGHILADSGAAVPAAASDPAPAPAPRGARGPRAGALLAAAGGNVRRRPWRAALTGLGVAIGVAALVLLVSIGAGLKAKVVRAVLAQVALDTIQVTPHPFQTGGLFSPPVTAATAQGLSADAVRRLGRLPGARGAYGTTSWLAQASRDGKSVSLLLEGLPPRSLEAGASLPHLVAGHLPHGSGAAVVLPQPVVDTLFGLRRGQEARALGRTVTLEVTLTYAEGQTPAAVQGALAKPRPMRVVGVANPLFGASFGYLSHAETDHLVALGTPQGQVPTYAGAVVVARSTTGVSALAARIRRMGYGAVTAGSVLKQVGTAFAAIEAGLGAVGGIALVVAALMIGVVTSMTVLERRREIGIWRALGARQRDIFTLFVSEAAVIGLAGGLVGDALGWGIGVLAQKILHVGAIFLVPAWLILGGLVLGVGVAAVAALLPASHAARLNPVDALRTE</sequence>
<dbReference type="InterPro" id="IPR027417">
    <property type="entry name" value="P-loop_NTPase"/>
</dbReference>
<keyword evidence="8 11" id="KW-1133">Transmembrane helix</keyword>
<dbReference type="SMART" id="SM00382">
    <property type="entry name" value="AAA"/>
    <property type="match status" value="1"/>
</dbReference>
<organism evidence="13 14">
    <name type="scientific">Candidatus Hydrogenisulfobacillus filiaventi</name>
    <dbReference type="NCBI Taxonomy" id="2707344"/>
    <lineage>
        <taxon>Bacteria</taxon>
        <taxon>Bacillati</taxon>
        <taxon>Bacillota</taxon>
        <taxon>Clostridia</taxon>
        <taxon>Eubacteriales</taxon>
        <taxon>Clostridiales Family XVII. Incertae Sedis</taxon>
        <taxon>Candidatus Hydrogenisulfobacillus</taxon>
    </lineage>
</organism>
<dbReference type="InterPro" id="IPR003593">
    <property type="entry name" value="AAA+_ATPase"/>
</dbReference>
<feature type="transmembrane region" description="Helical" evidence="11">
    <location>
        <begin position="276"/>
        <end position="298"/>
    </location>
</feature>
<dbReference type="InterPro" id="IPR015854">
    <property type="entry name" value="ABC_transpr_LolD-like"/>
</dbReference>
<evidence type="ECO:0000256" key="2">
    <source>
        <dbReference type="ARBA" id="ARBA00022448"/>
    </source>
</evidence>
<proteinExistence type="inferred from homology"/>
<evidence type="ECO:0000256" key="5">
    <source>
        <dbReference type="ARBA" id="ARBA00022692"/>
    </source>
</evidence>
<reference evidence="13 14" key="1">
    <citation type="submission" date="2020-02" db="EMBL/GenBank/DDBJ databases">
        <authorList>
            <person name="Hogendoorn C."/>
        </authorList>
    </citation>
    <scope>NUCLEOTIDE SEQUENCE [LARGE SCALE GENOMIC DNA]</scope>
    <source>
        <strain evidence="13">R501</strain>
    </source>
</reference>
<keyword evidence="14" id="KW-1185">Reference proteome</keyword>
<evidence type="ECO:0000256" key="10">
    <source>
        <dbReference type="ARBA" id="ARBA00038388"/>
    </source>
</evidence>
<keyword evidence="6" id="KW-0547">Nucleotide-binding</keyword>
<evidence type="ECO:0000313" key="14">
    <source>
        <dbReference type="Proteomes" id="UP000503399"/>
    </source>
</evidence>
<dbReference type="AlphaFoldDB" id="A0A6F8ZD75"/>
<evidence type="ECO:0000256" key="8">
    <source>
        <dbReference type="ARBA" id="ARBA00022989"/>
    </source>
</evidence>
<dbReference type="InterPro" id="IPR003838">
    <property type="entry name" value="ABC3_permease_C"/>
</dbReference>
<dbReference type="GO" id="GO:0005886">
    <property type="term" value="C:plasma membrane"/>
    <property type="evidence" value="ECO:0007669"/>
    <property type="project" value="UniProtKB-SubCell"/>
</dbReference>
<dbReference type="PANTHER" id="PTHR24220">
    <property type="entry name" value="IMPORT ATP-BINDING PROTEIN"/>
    <property type="match status" value="1"/>
</dbReference>
<dbReference type="PROSITE" id="PS50893">
    <property type="entry name" value="ABC_TRANSPORTER_2"/>
    <property type="match status" value="1"/>
</dbReference>
<gene>
    <name evidence="13" type="ORF">R50_0375</name>
</gene>
<dbReference type="GO" id="GO:0022857">
    <property type="term" value="F:transmembrane transporter activity"/>
    <property type="evidence" value="ECO:0007669"/>
    <property type="project" value="TreeGrafter"/>
</dbReference>
<keyword evidence="4" id="KW-0997">Cell inner membrane</keyword>
<evidence type="ECO:0000256" key="6">
    <source>
        <dbReference type="ARBA" id="ARBA00022741"/>
    </source>
</evidence>
<dbReference type="GO" id="GO:0098796">
    <property type="term" value="C:membrane protein complex"/>
    <property type="evidence" value="ECO:0007669"/>
    <property type="project" value="UniProtKB-ARBA"/>
</dbReference>
<evidence type="ECO:0000256" key="11">
    <source>
        <dbReference type="SAM" id="Phobius"/>
    </source>
</evidence>
<keyword evidence="5 11" id="KW-0812">Transmembrane</keyword>
<dbReference type="InterPro" id="IPR017911">
    <property type="entry name" value="MacB-like_ATP-bd"/>
</dbReference>